<evidence type="ECO:0000313" key="2">
    <source>
        <dbReference type="EMBL" id="MCY3025278.1"/>
    </source>
</evidence>
<dbReference type="Gene3D" id="3.40.930.10">
    <property type="entry name" value="Mannitol-specific EII, Chain A"/>
    <property type="match status" value="1"/>
</dbReference>
<dbReference type="PROSITE" id="PS51094">
    <property type="entry name" value="PTS_EIIA_TYPE_2"/>
    <property type="match status" value="1"/>
</dbReference>
<organism evidence="2 3">
    <name type="scientific">Aerococcus loyolae</name>
    <dbReference type="NCBI Taxonomy" id="2976809"/>
    <lineage>
        <taxon>Bacteria</taxon>
        <taxon>Bacillati</taxon>
        <taxon>Bacillota</taxon>
        <taxon>Bacilli</taxon>
        <taxon>Lactobacillales</taxon>
        <taxon>Aerococcaceae</taxon>
        <taxon>Aerococcus</taxon>
    </lineage>
</organism>
<feature type="domain" description="PTS EIIA type-2" evidence="1">
    <location>
        <begin position="9"/>
        <end position="157"/>
    </location>
</feature>
<dbReference type="GeneID" id="86970450"/>
<evidence type="ECO:0000259" key="1">
    <source>
        <dbReference type="PROSITE" id="PS51094"/>
    </source>
</evidence>
<evidence type="ECO:0000313" key="3">
    <source>
        <dbReference type="Proteomes" id="UP001072007"/>
    </source>
</evidence>
<keyword evidence="2" id="KW-0813">Transport</keyword>
<gene>
    <name evidence="2" type="ORF">ODY23_02975</name>
</gene>
<dbReference type="SUPFAM" id="SSF55804">
    <property type="entry name" value="Phoshotransferase/anion transport protein"/>
    <property type="match status" value="1"/>
</dbReference>
<proteinExistence type="predicted"/>
<dbReference type="PANTHER" id="PTHR47738">
    <property type="entry name" value="PTS SYSTEM FRUCTOSE-LIKE EIIA COMPONENT-RELATED"/>
    <property type="match status" value="1"/>
</dbReference>
<protein>
    <submittedName>
        <fullName evidence="2">PTS sugar transporter subunit IIA</fullName>
    </submittedName>
</protein>
<sequence>MADDILLKDLIDSELVFVNSTASSLEEVINNVASKMIDKDIVKDSYPEAVISREKELPTGLNIGSEFGIAIPHTDVQHVNRSAIGITTLEKPIKVHSMVNPEDIIDTQLVFNLSVADPDGQIKILQQLMGLFKNIDVLKEILASKDAGQIIDVVNKNI</sequence>
<dbReference type="PANTHER" id="PTHR47738:SF3">
    <property type="entry name" value="PHOSPHOTRANSFERASE SYSTEM MANNITOL_FRUCTOSE-SPECIFIC IIA DOMAIN CONTAINING PROTEIN"/>
    <property type="match status" value="1"/>
</dbReference>
<dbReference type="EMBL" id="JAOTMD010000004">
    <property type="protein sequence ID" value="MCY3025278.1"/>
    <property type="molecule type" value="Genomic_DNA"/>
</dbReference>
<dbReference type="InterPro" id="IPR051541">
    <property type="entry name" value="PTS_SugarTrans_NitroReg"/>
</dbReference>
<name>A0ABT4C0T0_9LACT</name>
<keyword evidence="2" id="KW-0762">Sugar transport</keyword>
<dbReference type="Pfam" id="PF00359">
    <property type="entry name" value="PTS_EIIA_2"/>
    <property type="match status" value="1"/>
</dbReference>
<dbReference type="InterPro" id="IPR016152">
    <property type="entry name" value="PTrfase/Anion_transptr"/>
</dbReference>
<dbReference type="CDD" id="cd00211">
    <property type="entry name" value="PTS_IIA_fru"/>
    <property type="match status" value="1"/>
</dbReference>
<comment type="caution">
    <text evidence="2">The sequence shown here is derived from an EMBL/GenBank/DDBJ whole genome shotgun (WGS) entry which is preliminary data.</text>
</comment>
<dbReference type="Proteomes" id="UP001072007">
    <property type="component" value="Unassembled WGS sequence"/>
</dbReference>
<dbReference type="RefSeq" id="WP_267987456.1">
    <property type="nucleotide sequence ID" value="NZ_JAOTMC010000011.1"/>
</dbReference>
<reference evidence="2" key="1">
    <citation type="submission" date="2024-05" db="EMBL/GenBank/DDBJ databases">
        <title>Aerococcus urinae taxonomy study.</title>
        <authorList>
            <person name="Christensen J."/>
            <person name="Senneby E."/>
        </authorList>
    </citation>
    <scope>NUCLEOTIDE SEQUENCE</scope>
    <source>
        <strain evidence="2">CDC-3352-U95</strain>
    </source>
</reference>
<keyword evidence="3" id="KW-1185">Reference proteome</keyword>
<accession>A0ABT4C0T0</accession>
<dbReference type="InterPro" id="IPR002178">
    <property type="entry name" value="PTS_EIIA_type-2_dom"/>
</dbReference>